<evidence type="ECO:0000313" key="1">
    <source>
        <dbReference type="EMBL" id="AKP68252.1"/>
    </source>
</evidence>
<dbReference type="KEGG" id="lgn:ABM34_12365"/>
<proteinExistence type="predicted"/>
<evidence type="ECO:0000313" key="2">
    <source>
        <dbReference type="Proteomes" id="UP000036106"/>
    </source>
</evidence>
<evidence type="ECO:0008006" key="3">
    <source>
        <dbReference type="Google" id="ProtNLM"/>
    </source>
</evidence>
<dbReference type="PATRIC" id="fig|1007676.4.peg.2500"/>
<dbReference type="Gene3D" id="1.10.357.10">
    <property type="entry name" value="Tetracycline Repressor, domain 2"/>
    <property type="match status" value="1"/>
</dbReference>
<dbReference type="SUPFAM" id="SSF46689">
    <property type="entry name" value="Homeodomain-like"/>
    <property type="match status" value="1"/>
</dbReference>
<dbReference type="EMBL" id="CP012034">
    <property type="protein sequence ID" value="AKP68252.1"/>
    <property type="molecule type" value="Genomic_DNA"/>
</dbReference>
<accession>A0A0H4QK02</accession>
<sequence>MANKKLLARGQLIVTLEDELSIKILDKYTVTHLIKASGYSRSTVYNHFEYIDELYQCYFEEVVIPRIIVDCQSYDDIVIASIDFILLNRVLCLNLYHLNEFMHRENYLINMFADAFNNHEIPLNKLDENQRHLMSGVTFVLRTWFESKFRANRDEVITQLHEQGKVIKQYKKALYTEI</sequence>
<dbReference type="RefSeq" id="WP_048706157.1">
    <property type="nucleotide sequence ID" value="NZ_CP012034.1"/>
</dbReference>
<keyword evidence="2" id="KW-1185">Reference proteome</keyword>
<dbReference type="Proteomes" id="UP000036106">
    <property type="component" value="Chromosome"/>
</dbReference>
<dbReference type="InterPro" id="IPR009057">
    <property type="entry name" value="Homeodomain-like_sf"/>
</dbReference>
<gene>
    <name evidence="1" type="ORF">ABM34_12365</name>
</gene>
<name>A0A0H4QK02_9LACO</name>
<organism evidence="1 2">
    <name type="scientific">Companilactobacillus ginsenosidimutans</name>
    <dbReference type="NCBI Taxonomy" id="1007676"/>
    <lineage>
        <taxon>Bacteria</taxon>
        <taxon>Bacillati</taxon>
        <taxon>Bacillota</taxon>
        <taxon>Bacilli</taxon>
        <taxon>Lactobacillales</taxon>
        <taxon>Lactobacillaceae</taxon>
        <taxon>Companilactobacillus</taxon>
    </lineage>
</organism>
<reference evidence="2" key="1">
    <citation type="submission" date="2015-07" db="EMBL/GenBank/DDBJ databases">
        <title>Lactobacillus ginsenosidimutans/EMML 3141/ whole genome sequencing.</title>
        <authorList>
            <person name="Kim M.K."/>
            <person name="Im W.-T."/>
            <person name="Srinivasan S."/>
            <person name="Lee J.-J."/>
        </authorList>
    </citation>
    <scope>NUCLEOTIDE SEQUENCE [LARGE SCALE GENOMIC DNA]</scope>
    <source>
        <strain evidence="2">EMML 3041</strain>
    </source>
</reference>
<dbReference type="STRING" id="1007676.ABM34_12365"/>
<dbReference type="OrthoDB" id="2316539at2"/>
<dbReference type="AlphaFoldDB" id="A0A0H4QK02"/>
<protein>
    <recommendedName>
        <fullName evidence="3">HTH tetR-type domain-containing protein</fullName>
    </recommendedName>
</protein>